<dbReference type="InterPro" id="IPR023214">
    <property type="entry name" value="HAD_sf"/>
</dbReference>
<keyword evidence="5" id="KW-0547">Nucleotide-binding</keyword>
<dbReference type="Pfam" id="PF00403">
    <property type="entry name" value="HMA"/>
    <property type="match status" value="2"/>
</dbReference>
<keyword evidence="7" id="KW-1278">Translocase</keyword>
<dbReference type="SFLD" id="SFLDS00003">
    <property type="entry name" value="Haloacid_Dehalogenase"/>
    <property type="match status" value="1"/>
</dbReference>
<keyword evidence="6" id="KW-0067">ATP-binding</keyword>
<dbReference type="EMBL" id="JBHSHT010000001">
    <property type="protein sequence ID" value="MFC4824785.1"/>
    <property type="molecule type" value="Genomic_DNA"/>
</dbReference>
<keyword evidence="9 11" id="KW-0472">Membrane</keyword>
<name>A0ABD5Q2L5_9EURY</name>
<evidence type="ECO:0000256" key="5">
    <source>
        <dbReference type="ARBA" id="ARBA00022741"/>
    </source>
</evidence>
<evidence type="ECO:0000256" key="3">
    <source>
        <dbReference type="ARBA" id="ARBA00022692"/>
    </source>
</evidence>
<proteinExistence type="inferred from homology"/>
<dbReference type="InterPro" id="IPR018303">
    <property type="entry name" value="ATPase_P-typ_P_site"/>
</dbReference>
<evidence type="ECO:0000256" key="8">
    <source>
        <dbReference type="ARBA" id="ARBA00022989"/>
    </source>
</evidence>
<dbReference type="PROSITE" id="PS50846">
    <property type="entry name" value="HMA_2"/>
    <property type="match status" value="2"/>
</dbReference>
<reference evidence="13 14" key="1">
    <citation type="journal article" date="2019" name="Int. J. Syst. Evol. Microbiol.">
        <title>The Global Catalogue of Microorganisms (GCM) 10K type strain sequencing project: providing services to taxonomists for standard genome sequencing and annotation.</title>
        <authorList>
            <consortium name="The Broad Institute Genomics Platform"/>
            <consortium name="The Broad Institute Genome Sequencing Center for Infectious Disease"/>
            <person name="Wu L."/>
            <person name="Ma J."/>
        </authorList>
    </citation>
    <scope>NUCLEOTIDE SEQUENCE [LARGE SCALE GENOMIC DNA]</scope>
    <source>
        <strain evidence="13 14">XZYJ18</strain>
    </source>
</reference>
<feature type="transmembrane region" description="Helical" evidence="11">
    <location>
        <begin position="803"/>
        <end position="830"/>
    </location>
</feature>
<evidence type="ECO:0000259" key="12">
    <source>
        <dbReference type="PROSITE" id="PS50846"/>
    </source>
</evidence>
<keyword evidence="8 11" id="KW-1133">Transmembrane helix</keyword>
<feature type="region of interest" description="Disordered" evidence="10">
    <location>
        <begin position="599"/>
        <end position="621"/>
    </location>
</feature>
<feature type="domain" description="HMA" evidence="12">
    <location>
        <begin position="81"/>
        <end position="143"/>
    </location>
</feature>
<evidence type="ECO:0000256" key="4">
    <source>
        <dbReference type="ARBA" id="ARBA00022723"/>
    </source>
</evidence>
<dbReference type="PROSITE" id="PS00154">
    <property type="entry name" value="ATPASE_E1_E2"/>
    <property type="match status" value="1"/>
</dbReference>
<comment type="caution">
    <text evidence="13">The sequence shown here is derived from an EMBL/GenBank/DDBJ whole genome shotgun (WGS) entry which is preliminary data.</text>
</comment>
<dbReference type="GeneID" id="73044517"/>
<dbReference type="Gene3D" id="3.40.1110.10">
    <property type="entry name" value="Calcium-transporting ATPase, cytoplasmic domain N"/>
    <property type="match status" value="1"/>
</dbReference>
<evidence type="ECO:0000256" key="9">
    <source>
        <dbReference type="ARBA" id="ARBA00023136"/>
    </source>
</evidence>
<dbReference type="Pfam" id="PF00702">
    <property type="entry name" value="Hydrolase"/>
    <property type="match status" value="1"/>
</dbReference>
<accession>A0ABD5Q2L5</accession>
<evidence type="ECO:0000256" key="7">
    <source>
        <dbReference type="ARBA" id="ARBA00022967"/>
    </source>
</evidence>
<dbReference type="InterPro" id="IPR051014">
    <property type="entry name" value="Cation_Transport_ATPase_IB"/>
</dbReference>
<evidence type="ECO:0000313" key="14">
    <source>
        <dbReference type="Proteomes" id="UP001595945"/>
    </source>
</evidence>
<dbReference type="NCBIfam" id="TIGR01494">
    <property type="entry name" value="ATPase_P-type"/>
    <property type="match status" value="2"/>
</dbReference>
<gene>
    <name evidence="13" type="ORF">ACFO9K_10990</name>
</gene>
<dbReference type="FunFam" id="2.70.150.10:FF:000002">
    <property type="entry name" value="Copper-transporting ATPase 1, putative"/>
    <property type="match status" value="1"/>
</dbReference>
<dbReference type="InterPro" id="IPR006121">
    <property type="entry name" value="HMA_dom"/>
</dbReference>
<dbReference type="GO" id="GO:0046872">
    <property type="term" value="F:metal ion binding"/>
    <property type="evidence" value="ECO:0007669"/>
    <property type="project" value="UniProtKB-KW"/>
</dbReference>
<keyword evidence="3 11" id="KW-0812">Transmembrane</keyword>
<dbReference type="CDD" id="cd00371">
    <property type="entry name" value="HMA"/>
    <property type="match status" value="2"/>
</dbReference>
<feature type="domain" description="HMA" evidence="12">
    <location>
        <begin position="8"/>
        <end position="74"/>
    </location>
</feature>
<dbReference type="AlphaFoldDB" id="A0ABD5Q2L5"/>
<dbReference type="SUPFAM" id="SSF56784">
    <property type="entry name" value="HAD-like"/>
    <property type="match status" value="1"/>
</dbReference>
<comment type="similarity">
    <text evidence="2">Belongs to the cation transport ATPase (P-type) (TC 3.A.3) family. Type IB subfamily.</text>
</comment>
<dbReference type="GO" id="GO:0005524">
    <property type="term" value="F:ATP binding"/>
    <property type="evidence" value="ECO:0007669"/>
    <property type="project" value="UniProtKB-KW"/>
</dbReference>
<keyword evidence="14" id="KW-1185">Reference proteome</keyword>
<dbReference type="InterPro" id="IPR008250">
    <property type="entry name" value="ATPase_P-typ_transduc_dom_A_sf"/>
</dbReference>
<keyword evidence="4" id="KW-0479">Metal-binding</keyword>
<evidence type="ECO:0000256" key="6">
    <source>
        <dbReference type="ARBA" id="ARBA00022840"/>
    </source>
</evidence>
<feature type="transmembrane region" description="Helical" evidence="11">
    <location>
        <begin position="240"/>
        <end position="264"/>
    </location>
</feature>
<dbReference type="InterPro" id="IPR023299">
    <property type="entry name" value="ATPase_P-typ_cyto_dom_N"/>
</dbReference>
<dbReference type="Gene3D" id="2.70.150.10">
    <property type="entry name" value="Calcium-transporting ATPase, cytoplasmic transduction domain A"/>
    <property type="match status" value="1"/>
</dbReference>
<dbReference type="SUPFAM" id="SSF81665">
    <property type="entry name" value="Calcium ATPase, transmembrane domain M"/>
    <property type="match status" value="1"/>
</dbReference>
<dbReference type="SFLD" id="SFLDF00027">
    <property type="entry name" value="p-type_atpase"/>
    <property type="match status" value="1"/>
</dbReference>
<dbReference type="InterPro" id="IPR001757">
    <property type="entry name" value="P_typ_ATPase"/>
</dbReference>
<dbReference type="Gene3D" id="3.40.50.1000">
    <property type="entry name" value="HAD superfamily/HAD-like"/>
    <property type="match status" value="1"/>
</dbReference>
<dbReference type="InterPro" id="IPR036412">
    <property type="entry name" value="HAD-like_sf"/>
</dbReference>
<feature type="transmembrane region" description="Helical" evidence="11">
    <location>
        <begin position="437"/>
        <end position="462"/>
    </location>
</feature>
<dbReference type="PANTHER" id="PTHR48085">
    <property type="entry name" value="CADMIUM/ZINC-TRANSPORTING ATPASE HMA2-RELATED"/>
    <property type="match status" value="1"/>
</dbReference>
<dbReference type="InterPro" id="IPR059000">
    <property type="entry name" value="ATPase_P-type_domA"/>
</dbReference>
<dbReference type="SUPFAM" id="SSF55008">
    <property type="entry name" value="HMA, heavy metal-associated domain"/>
    <property type="match status" value="2"/>
</dbReference>
<dbReference type="Gene3D" id="3.30.70.100">
    <property type="match status" value="2"/>
</dbReference>
<dbReference type="SFLD" id="SFLDG00002">
    <property type="entry name" value="C1.7:_P-type_atpase_like"/>
    <property type="match status" value="1"/>
</dbReference>
<comment type="subcellular location">
    <subcellularLocation>
        <location evidence="1">Membrane</location>
        <topology evidence="1">Multi-pass membrane protein</topology>
    </subcellularLocation>
</comment>
<evidence type="ECO:0000256" key="1">
    <source>
        <dbReference type="ARBA" id="ARBA00004141"/>
    </source>
</evidence>
<protein>
    <submittedName>
        <fullName evidence="13">Heavy metal translocating P-type ATPase</fullName>
    </submittedName>
</protein>
<dbReference type="InterPro" id="IPR023298">
    <property type="entry name" value="ATPase_P-typ_TM_dom_sf"/>
</dbReference>
<dbReference type="PANTHER" id="PTHR48085:SF5">
    <property type="entry name" value="CADMIUM_ZINC-TRANSPORTING ATPASE HMA4-RELATED"/>
    <property type="match status" value="1"/>
</dbReference>
<dbReference type="InterPro" id="IPR036163">
    <property type="entry name" value="HMA_dom_sf"/>
</dbReference>
<dbReference type="GO" id="GO:0016020">
    <property type="term" value="C:membrane"/>
    <property type="evidence" value="ECO:0007669"/>
    <property type="project" value="UniProtKB-SubCell"/>
</dbReference>
<dbReference type="Pfam" id="PF00122">
    <property type="entry name" value="E1-E2_ATPase"/>
    <property type="match status" value="1"/>
</dbReference>
<dbReference type="PRINTS" id="PR00119">
    <property type="entry name" value="CATATPASE"/>
</dbReference>
<evidence type="ECO:0000256" key="10">
    <source>
        <dbReference type="SAM" id="MobiDB-lite"/>
    </source>
</evidence>
<dbReference type="SUPFAM" id="SSF81653">
    <property type="entry name" value="Calcium ATPase, transduction domain A"/>
    <property type="match status" value="1"/>
</dbReference>
<evidence type="ECO:0000313" key="13">
    <source>
        <dbReference type="EMBL" id="MFC4824785.1"/>
    </source>
</evidence>
<dbReference type="PROSITE" id="PS01229">
    <property type="entry name" value="COF_2"/>
    <property type="match status" value="1"/>
</dbReference>
<dbReference type="NCBIfam" id="TIGR01512">
    <property type="entry name" value="ATPase-IB2_Cd"/>
    <property type="match status" value="1"/>
</dbReference>
<dbReference type="InterPro" id="IPR027256">
    <property type="entry name" value="P-typ_ATPase_IB"/>
</dbReference>
<organism evidence="13 14">
    <name type="scientific">Halorussus aquaticus</name>
    <dbReference type="NCBI Taxonomy" id="2953748"/>
    <lineage>
        <taxon>Archaea</taxon>
        <taxon>Methanobacteriati</taxon>
        <taxon>Methanobacteriota</taxon>
        <taxon>Stenosarchaea group</taxon>
        <taxon>Halobacteria</taxon>
        <taxon>Halobacteriales</taxon>
        <taxon>Haladaptataceae</taxon>
        <taxon>Halorussus</taxon>
    </lineage>
</organism>
<dbReference type="RefSeq" id="WP_254269497.1">
    <property type="nucleotide sequence ID" value="NZ_CP100400.1"/>
</dbReference>
<evidence type="ECO:0000256" key="2">
    <source>
        <dbReference type="ARBA" id="ARBA00006024"/>
    </source>
</evidence>
<feature type="transmembrane region" description="Helical" evidence="11">
    <location>
        <begin position="170"/>
        <end position="194"/>
    </location>
</feature>
<dbReference type="NCBIfam" id="TIGR01525">
    <property type="entry name" value="ATPase-IB_hvy"/>
    <property type="match status" value="1"/>
</dbReference>
<feature type="transmembrane region" description="Helical" evidence="11">
    <location>
        <begin position="407"/>
        <end position="425"/>
    </location>
</feature>
<dbReference type="InterPro" id="IPR044492">
    <property type="entry name" value="P_typ_ATPase_HD_dom"/>
</dbReference>
<dbReference type="Proteomes" id="UP001595945">
    <property type="component" value="Unassembled WGS sequence"/>
</dbReference>
<sequence>MTTDERERTVRVSVPEMDCPSCAGKVTGSVERLDGVRDIDPAPTTGTLTVTYDGESTDLAAVRERVEAAGYAVEGETGTDRELRLSVPEMDCPSCAGKVGNALDGVAGVEYETRPATGEVLVTGDADRERVVAAVEAAGYEVEGATSEGSGPDVAESAEVWTSPRALKTWTGGVLMLAGLVLEFLLTGADALLFSAVGREFHVSSVLLLLAAGVAGQEILRNGYYSAKNLSLDIDLLMGVGVLAAVAVGLYFEAATLAVLYSVAELLERFSMDRARNSVRELMDLSPDTATVKRSDASGGGVREETVPVEDVAVGETVVVRPGEKIPVDGDVLEGTSAVNQAPITGESVPVDKSLGDEVYAGTVNEEGYLEVEATAEADETTLSQVIELVGDAQRDRTDREQFIETFASYYTPVIVVAALLTAFGPPLLLDGPFREWFVRGLTLLVVACPCAFVISTPVSVVSGVTSAARNGVLVKGGPHLESMGAVEAVAFDKTGTLTEGNLAVTDAVPLNGTDESELLHCAHDLERRSEHPIAQAIVAYAHETSDPHDEAGEDRPIENFESLTGKGVRADLGGVTHYAGKPALFEELGFDLGHVHLSTDGGERTTGSRASSDRRSDGGEVVAEAAAGSKCDDREDCLDLLADVVPRFQREGKTVVLVGTEDELEGVLAIADEVRPAAARTVARLQEFGIECVMLTGDNEGTARAVAEEVGVDEFRAELLPAQKVEAVEELTEKHGTVAMVGDGVNDAPALAAATVGVAMGAAGTDTAIETADIALLGDDLRKVPYLYRLSRKANRVIRQNIWASLAVKAVLAVGAPLGLVSVAVAIVVGDMGMSLGVTGNAMRLARVEPEE</sequence>
<evidence type="ECO:0000256" key="11">
    <source>
        <dbReference type="SAM" id="Phobius"/>
    </source>
</evidence>